<evidence type="ECO:0000313" key="2">
    <source>
        <dbReference type="EMBL" id="ESO95935.1"/>
    </source>
</evidence>
<reference evidence="2 3" key="1">
    <citation type="journal article" date="2013" name="Nature">
        <title>Insights into bilaterian evolution from three spiralian genomes.</title>
        <authorList>
            <person name="Simakov O."/>
            <person name="Marletaz F."/>
            <person name="Cho S.J."/>
            <person name="Edsinger-Gonzales E."/>
            <person name="Havlak P."/>
            <person name="Hellsten U."/>
            <person name="Kuo D.H."/>
            <person name="Larsson T."/>
            <person name="Lv J."/>
            <person name="Arendt D."/>
            <person name="Savage R."/>
            <person name="Osoegawa K."/>
            <person name="de Jong P."/>
            <person name="Grimwood J."/>
            <person name="Chapman J.A."/>
            <person name="Shapiro H."/>
            <person name="Aerts A."/>
            <person name="Otillar R.P."/>
            <person name="Terry A.Y."/>
            <person name="Boore J.L."/>
            <person name="Grigoriev I.V."/>
            <person name="Lindberg D.R."/>
            <person name="Seaver E.C."/>
            <person name="Weisblat D.A."/>
            <person name="Putnam N.H."/>
            <person name="Rokhsar D.S."/>
        </authorList>
    </citation>
    <scope>NUCLEOTIDE SEQUENCE [LARGE SCALE GENOMIC DNA]</scope>
</reference>
<dbReference type="GeneID" id="20242977"/>
<dbReference type="HOGENOM" id="CLU_570237_0_0_1"/>
<keyword evidence="3" id="KW-1185">Reference proteome</keyword>
<proteinExistence type="predicted"/>
<dbReference type="RefSeq" id="XP_009053367.1">
    <property type="nucleotide sequence ID" value="XM_009055119.1"/>
</dbReference>
<protein>
    <submittedName>
        <fullName evidence="2">Uncharacterized protein</fullName>
    </submittedName>
</protein>
<feature type="compositionally biased region" description="Polar residues" evidence="1">
    <location>
        <begin position="441"/>
        <end position="451"/>
    </location>
</feature>
<dbReference type="GO" id="GO:0006269">
    <property type="term" value="P:DNA replication, synthesis of primer"/>
    <property type="evidence" value="ECO:0007669"/>
    <property type="project" value="UniProtKB-KW"/>
</dbReference>
<organism evidence="2 3">
    <name type="scientific">Lottia gigantea</name>
    <name type="common">Giant owl limpet</name>
    <dbReference type="NCBI Taxonomy" id="225164"/>
    <lineage>
        <taxon>Eukaryota</taxon>
        <taxon>Metazoa</taxon>
        <taxon>Spiralia</taxon>
        <taxon>Lophotrochozoa</taxon>
        <taxon>Mollusca</taxon>
        <taxon>Gastropoda</taxon>
        <taxon>Patellogastropoda</taxon>
        <taxon>Lottioidea</taxon>
        <taxon>Lottiidae</taxon>
        <taxon>Lottia</taxon>
    </lineage>
</organism>
<dbReference type="Gene3D" id="1.20.930.80">
    <property type="match status" value="1"/>
</dbReference>
<dbReference type="KEGG" id="lgi:LOTGIDRAFT_175015"/>
<dbReference type="GO" id="GO:0051539">
    <property type="term" value="F:4 iron, 4 sulfur cluster binding"/>
    <property type="evidence" value="ECO:0007669"/>
    <property type="project" value="UniProtKB-KW"/>
</dbReference>
<dbReference type="OrthoDB" id="421393at2759"/>
<gene>
    <name evidence="2" type="ORF">LOTGIDRAFT_175015</name>
</gene>
<dbReference type="CTD" id="20242977"/>
<feature type="region of interest" description="Disordered" evidence="1">
    <location>
        <begin position="425"/>
        <end position="451"/>
    </location>
</feature>
<dbReference type="InterPro" id="IPR007238">
    <property type="entry name" value="DNA_primase_lsu_euk/arc"/>
</dbReference>
<evidence type="ECO:0000313" key="3">
    <source>
        <dbReference type="Proteomes" id="UP000030746"/>
    </source>
</evidence>
<sequence>MSFDLTRLILSKNEETSKFLLEAEKILFNFHCWCMTEDELYRLLKTFNKLTLKPSSQNLDSLSVALKSLLDLKKQCENSWRILAFRYFNPDDSLFQVPFQTVLPLVYNRSIILKNGIAFIPYSQLPVFLTEIFTLFLDWGIKQARTQDNSDDRLNYISQILLRRCVRFLKRNSRNRRQYTPVIHLDKHSIDNQSTIFPPCMFNLHQTLRDRHRLNHHARSEEINIYQETSNQQDGGELLNSHKHPVLNQIPQLERGFMNNDREKPSRTVDVPQLERRSINIDNVELSETVRYKLVNKEIISTSDHSERRFVNINCHNELKIMSESCQSSPKEIISNNTSSERRFLDIIEDKKWRTTSEQRKLFQSKRKFLNIEGKKESQKGKLLCIEKTVLTNSKQVCVSRNECNIVNQDKSVLTNSLLSADNVGTSDEDQDDFGCDHTDCPSQRDPSLQGQLSPTIIETPLDYCLSYQTLLHKLQQLS</sequence>
<dbReference type="GO" id="GO:0006270">
    <property type="term" value="P:DNA replication initiation"/>
    <property type="evidence" value="ECO:0007669"/>
    <property type="project" value="TreeGrafter"/>
</dbReference>
<dbReference type="GO" id="GO:0005658">
    <property type="term" value="C:alpha DNA polymerase:primase complex"/>
    <property type="evidence" value="ECO:0007669"/>
    <property type="project" value="TreeGrafter"/>
</dbReference>
<dbReference type="EMBL" id="KB201568">
    <property type="protein sequence ID" value="ESO95935.1"/>
    <property type="molecule type" value="Genomic_DNA"/>
</dbReference>
<evidence type="ECO:0000256" key="1">
    <source>
        <dbReference type="SAM" id="MobiDB-lite"/>
    </source>
</evidence>
<dbReference type="PANTHER" id="PTHR10537:SF4">
    <property type="entry name" value="DNA PRIMASE LARGE SUBUNIT"/>
    <property type="match status" value="1"/>
</dbReference>
<dbReference type="PANTHER" id="PTHR10537">
    <property type="entry name" value="DNA PRIMASE LARGE SUBUNIT"/>
    <property type="match status" value="1"/>
</dbReference>
<accession>V4AMF5</accession>
<dbReference type="Pfam" id="PF26466">
    <property type="entry name" value="DNA_primase_lrg_N"/>
    <property type="match status" value="1"/>
</dbReference>
<dbReference type="STRING" id="225164.V4AMF5"/>
<dbReference type="AlphaFoldDB" id="V4AMF5"/>
<dbReference type="Proteomes" id="UP000030746">
    <property type="component" value="Unassembled WGS sequence"/>
</dbReference>
<name>V4AMF5_LOTGI</name>
<dbReference type="GO" id="GO:0046872">
    <property type="term" value="F:metal ion binding"/>
    <property type="evidence" value="ECO:0007669"/>
    <property type="project" value="UniProtKB-KW"/>
</dbReference>